<evidence type="ECO:0000313" key="2">
    <source>
        <dbReference type="EMBL" id="KAK1268575.1"/>
    </source>
</evidence>
<reference evidence="2" key="2">
    <citation type="submission" date="2023-06" db="EMBL/GenBank/DDBJ databases">
        <authorList>
            <person name="Ma L."/>
            <person name="Liu K.-W."/>
            <person name="Li Z."/>
            <person name="Hsiao Y.-Y."/>
            <person name="Qi Y."/>
            <person name="Fu T."/>
            <person name="Tang G."/>
            <person name="Zhang D."/>
            <person name="Sun W.-H."/>
            <person name="Liu D.-K."/>
            <person name="Li Y."/>
            <person name="Chen G.-Z."/>
            <person name="Liu X.-D."/>
            <person name="Liao X.-Y."/>
            <person name="Jiang Y.-T."/>
            <person name="Yu X."/>
            <person name="Hao Y."/>
            <person name="Huang J."/>
            <person name="Zhao X.-W."/>
            <person name="Ke S."/>
            <person name="Chen Y.-Y."/>
            <person name="Wu W.-L."/>
            <person name="Hsu J.-L."/>
            <person name="Lin Y.-F."/>
            <person name="Huang M.-D."/>
            <person name="Li C.-Y."/>
            <person name="Huang L."/>
            <person name="Wang Z.-W."/>
            <person name="Zhao X."/>
            <person name="Zhong W.-Y."/>
            <person name="Peng D.-H."/>
            <person name="Ahmad S."/>
            <person name="Lan S."/>
            <person name="Zhang J.-S."/>
            <person name="Tsai W.-C."/>
            <person name="Van De Peer Y."/>
            <person name="Liu Z.-J."/>
        </authorList>
    </citation>
    <scope>NUCLEOTIDE SEQUENCE</scope>
    <source>
        <strain evidence="2">SCP</strain>
        <tissue evidence="2">Leaves</tissue>
    </source>
</reference>
<name>A0AAV9AWD1_ACOGR</name>
<sequence>MDYDFRNRTAPSYRPPPAPASMYPRVGGGPPVPHPGGRATAVPPPPLHHPSSSAAPSGYGIKVVIKPEYRVTPPDSPFWVTVDLVLIFKETRKKWAP</sequence>
<proteinExistence type="predicted"/>
<reference evidence="2" key="1">
    <citation type="journal article" date="2023" name="Nat. Commun.">
        <title>Diploid and tetraploid genomes of Acorus and the evolution of monocots.</title>
        <authorList>
            <person name="Ma L."/>
            <person name="Liu K.W."/>
            <person name="Li Z."/>
            <person name="Hsiao Y.Y."/>
            <person name="Qi Y."/>
            <person name="Fu T."/>
            <person name="Tang G.D."/>
            <person name="Zhang D."/>
            <person name="Sun W.H."/>
            <person name="Liu D.K."/>
            <person name="Li Y."/>
            <person name="Chen G.Z."/>
            <person name="Liu X.D."/>
            <person name="Liao X.Y."/>
            <person name="Jiang Y.T."/>
            <person name="Yu X."/>
            <person name="Hao Y."/>
            <person name="Huang J."/>
            <person name="Zhao X.W."/>
            <person name="Ke S."/>
            <person name="Chen Y.Y."/>
            <person name="Wu W.L."/>
            <person name="Hsu J.L."/>
            <person name="Lin Y.F."/>
            <person name="Huang M.D."/>
            <person name="Li C.Y."/>
            <person name="Huang L."/>
            <person name="Wang Z.W."/>
            <person name="Zhao X."/>
            <person name="Zhong W.Y."/>
            <person name="Peng D.H."/>
            <person name="Ahmad S."/>
            <person name="Lan S."/>
            <person name="Zhang J.S."/>
            <person name="Tsai W.C."/>
            <person name="Van de Peer Y."/>
            <person name="Liu Z.J."/>
        </authorList>
    </citation>
    <scope>NUCLEOTIDE SEQUENCE</scope>
    <source>
        <strain evidence="2">SCP</strain>
    </source>
</reference>
<evidence type="ECO:0000313" key="3">
    <source>
        <dbReference type="Proteomes" id="UP001179952"/>
    </source>
</evidence>
<dbReference type="EMBL" id="JAUJYN010000006">
    <property type="protein sequence ID" value="KAK1268575.1"/>
    <property type="molecule type" value="Genomic_DNA"/>
</dbReference>
<keyword evidence="3" id="KW-1185">Reference proteome</keyword>
<organism evidence="2 3">
    <name type="scientific">Acorus gramineus</name>
    <name type="common">Dwarf sweet flag</name>
    <dbReference type="NCBI Taxonomy" id="55184"/>
    <lineage>
        <taxon>Eukaryota</taxon>
        <taxon>Viridiplantae</taxon>
        <taxon>Streptophyta</taxon>
        <taxon>Embryophyta</taxon>
        <taxon>Tracheophyta</taxon>
        <taxon>Spermatophyta</taxon>
        <taxon>Magnoliopsida</taxon>
        <taxon>Liliopsida</taxon>
        <taxon>Acoraceae</taxon>
        <taxon>Acorus</taxon>
    </lineage>
</organism>
<comment type="caution">
    <text evidence="2">The sequence shown here is derived from an EMBL/GenBank/DDBJ whole genome shotgun (WGS) entry which is preliminary data.</text>
</comment>
<gene>
    <name evidence="2" type="ORF">QJS04_geneDACA008133</name>
</gene>
<accession>A0AAV9AWD1</accession>
<evidence type="ECO:0000256" key="1">
    <source>
        <dbReference type="SAM" id="MobiDB-lite"/>
    </source>
</evidence>
<protein>
    <submittedName>
        <fullName evidence="2">Uncharacterized protein</fullName>
    </submittedName>
</protein>
<feature type="region of interest" description="Disordered" evidence="1">
    <location>
        <begin position="1"/>
        <end position="56"/>
    </location>
</feature>
<dbReference type="AlphaFoldDB" id="A0AAV9AWD1"/>
<dbReference type="Proteomes" id="UP001179952">
    <property type="component" value="Unassembled WGS sequence"/>
</dbReference>